<feature type="signal peptide" evidence="7">
    <location>
        <begin position="1"/>
        <end position="15"/>
    </location>
</feature>
<dbReference type="InterPro" id="IPR009050">
    <property type="entry name" value="Globin-like_sf"/>
</dbReference>
<dbReference type="PANTHER" id="PTHR47217">
    <property type="entry name" value="GLOBIN-LIKE PROTEIN"/>
    <property type="match status" value="1"/>
</dbReference>
<dbReference type="PANTHER" id="PTHR47217:SF1">
    <property type="entry name" value="GLOBIN-LIKE PROTEIN"/>
    <property type="match status" value="1"/>
</dbReference>
<dbReference type="InterPro" id="IPR002336">
    <property type="entry name" value="Erythrocruorin"/>
</dbReference>
<accession>V5YND8</accession>
<dbReference type="GO" id="GO:0005833">
    <property type="term" value="C:hemoglobin complex"/>
    <property type="evidence" value="ECO:0007669"/>
    <property type="project" value="InterPro"/>
</dbReference>
<reference evidence="9" key="1">
    <citation type="submission" date="2013-11" db="EMBL/GenBank/DDBJ databases">
        <title>The genome of the anhydrobiotic midge reveals evolution of complete desiccation tolerance.</title>
        <authorList>
            <person name="Gusev O."/>
            <person name="Suetsugu Y."/>
            <person name="Cornette R."/>
            <person name="Kawashima T."/>
            <person name="Logacheva M."/>
            <person name="Kondrashov A."/>
            <person name="Penin A."/>
            <person name="Hatanaka R."/>
            <person name="Kikuta S."/>
            <person name="Shimura S."/>
            <person name="Katayose Y."/>
            <person name="Matsumoto T."/>
            <person name="Shagimardanova E."/>
            <person name="Alexeev D."/>
            <person name="Govorun V."/>
            <person name="Wisecaver J."/>
            <person name="Mikheyev A."/>
            <person name="Koyanagi R."/>
            <person name="Nishiyama T."/>
            <person name="Shigenobu S."/>
            <person name="Shibata F.T."/>
            <person name="Galygina V."/>
            <person name="Hasebe M."/>
            <person name="Okuda T."/>
            <person name="Satoh N."/>
            <person name="Kikawada T."/>
        </authorList>
    </citation>
    <scope>NUCLEOTIDE SEQUENCE</scope>
</reference>
<keyword evidence="4" id="KW-0479">Metal-binding</keyword>
<proteinExistence type="evidence at transcript level"/>
<evidence type="ECO:0000313" key="9">
    <source>
        <dbReference type="EMBL" id="BAO18436.1"/>
    </source>
</evidence>
<dbReference type="GO" id="GO:0005576">
    <property type="term" value="C:extracellular region"/>
    <property type="evidence" value="ECO:0007669"/>
    <property type="project" value="InterPro"/>
</dbReference>
<comment type="similarity">
    <text evidence="6">Belongs to the globin family.</text>
</comment>
<dbReference type="InterPro" id="IPR012292">
    <property type="entry name" value="Globin/Proto"/>
</dbReference>
<dbReference type="SUPFAM" id="SSF46458">
    <property type="entry name" value="Globin-like"/>
    <property type="match status" value="1"/>
</dbReference>
<organism evidence="9">
    <name type="scientific">Polypedilum nubifer</name>
    <dbReference type="NCBI Taxonomy" id="54969"/>
    <lineage>
        <taxon>Eukaryota</taxon>
        <taxon>Metazoa</taxon>
        <taxon>Ecdysozoa</taxon>
        <taxon>Arthropoda</taxon>
        <taxon>Hexapoda</taxon>
        <taxon>Insecta</taxon>
        <taxon>Pterygota</taxon>
        <taxon>Neoptera</taxon>
        <taxon>Endopterygota</taxon>
        <taxon>Diptera</taxon>
        <taxon>Nematocera</taxon>
        <taxon>Chironomoidea</taxon>
        <taxon>Chironomidae</taxon>
        <taxon>Chironominae</taxon>
        <taxon>Polypedilum</taxon>
        <taxon>Polypedilum</taxon>
    </lineage>
</organism>
<evidence type="ECO:0000256" key="7">
    <source>
        <dbReference type="SAM" id="SignalP"/>
    </source>
</evidence>
<dbReference type="EMBL" id="AB872477">
    <property type="protein sequence ID" value="BAO18436.1"/>
    <property type="molecule type" value="mRNA"/>
</dbReference>
<feature type="chain" id="PRO_5012204103" evidence="7">
    <location>
        <begin position="16"/>
        <end position="161"/>
    </location>
</feature>
<keyword evidence="5" id="KW-0408">Iron</keyword>
<dbReference type="GO" id="GO:0046872">
    <property type="term" value="F:metal ion binding"/>
    <property type="evidence" value="ECO:0007669"/>
    <property type="project" value="UniProtKB-KW"/>
</dbReference>
<keyword evidence="7" id="KW-0732">Signal</keyword>
<dbReference type="PRINTS" id="PR00611">
    <property type="entry name" value="ERYTHCRUORIN"/>
</dbReference>
<dbReference type="CDD" id="cd01040">
    <property type="entry name" value="Mb-like"/>
    <property type="match status" value="1"/>
</dbReference>
<dbReference type="PROSITE" id="PS01033">
    <property type="entry name" value="GLOBIN"/>
    <property type="match status" value="1"/>
</dbReference>
<evidence type="ECO:0000256" key="6">
    <source>
        <dbReference type="RuleBase" id="RU000356"/>
    </source>
</evidence>
<keyword evidence="2 6" id="KW-0349">Heme</keyword>
<gene>
    <name evidence="9" type="primary">PnHb9</name>
</gene>
<evidence type="ECO:0000259" key="8">
    <source>
        <dbReference type="PROSITE" id="PS01033"/>
    </source>
</evidence>
<dbReference type="InterPro" id="IPR044399">
    <property type="entry name" value="Mb-like_M"/>
</dbReference>
<sequence length="161" mass="17447">MKFLILFAVIAAASADFLTADQAGVLQSAWSNIKNSEVDILYAVFKAYPDIQAKFPKFVGKDLDSIKGSADFALHATRIVSFITEVVNLSGSEANVPAIQTLVSELGNNHKSRGVSKAQFNEFRTAITEYASTHTSWGDNVAAVWNQALDNVYAIIFAKLG</sequence>
<evidence type="ECO:0000256" key="1">
    <source>
        <dbReference type="ARBA" id="ARBA00022448"/>
    </source>
</evidence>
<evidence type="ECO:0000256" key="3">
    <source>
        <dbReference type="ARBA" id="ARBA00022621"/>
    </source>
</evidence>
<evidence type="ECO:0000256" key="4">
    <source>
        <dbReference type="ARBA" id="ARBA00022723"/>
    </source>
</evidence>
<protein>
    <submittedName>
        <fullName evidence="9">Globin</fullName>
    </submittedName>
</protein>
<dbReference type="Gene3D" id="1.10.490.10">
    <property type="entry name" value="Globins"/>
    <property type="match status" value="1"/>
</dbReference>
<dbReference type="GO" id="GO:0020037">
    <property type="term" value="F:heme binding"/>
    <property type="evidence" value="ECO:0007669"/>
    <property type="project" value="InterPro"/>
</dbReference>
<feature type="domain" description="Globin" evidence="8">
    <location>
        <begin position="17"/>
        <end position="161"/>
    </location>
</feature>
<dbReference type="Pfam" id="PF00042">
    <property type="entry name" value="Globin"/>
    <property type="match status" value="1"/>
</dbReference>
<dbReference type="AlphaFoldDB" id="V5YND8"/>
<dbReference type="InterPro" id="IPR000971">
    <property type="entry name" value="Globin"/>
</dbReference>
<evidence type="ECO:0000256" key="2">
    <source>
        <dbReference type="ARBA" id="ARBA00022617"/>
    </source>
</evidence>
<evidence type="ECO:0000256" key="5">
    <source>
        <dbReference type="ARBA" id="ARBA00023004"/>
    </source>
</evidence>
<dbReference type="GO" id="GO:0019825">
    <property type="term" value="F:oxygen binding"/>
    <property type="evidence" value="ECO:0007669"/>
    <property type="project" value="InterPro"/>
</dbReference>
<name>V5YND8_9DIPT</name>
<keyword evidence="3 6" id="KW-0561">Oxygen transport</keyword>
<keyword evidence="1 6" id="KW-0813">Transport</keyword>
<dbReference type="GO" id="GO:0005344">
    <property type="term" value="F:oxygen carrier activity"/>
    <property type="evidence" value="ECO:0007669"/>
    <property type="project" value="UniProtKB-KW"/>
</dbReference>